<dbReference type="RefSeq" id="WP_167973440.1">
    <property type="nucleotide sequence ID" value="NZ_VSRL01000034.1"/>
</dbReference>
<dbReference type="Proteomes" id="UP001515943">
    <property type="component" value="Unassembled WGS sequence"/>
</dbReference>
<reference evidence="2 3" key="1">
    <citation type="submission" date="2019-08" db="EMBL/GenBank/DDBJ databases">
        <title>Lentzea from Indian Himalayas.</title>
        <authorList>
            <person name="Mandal S."/>
            <person name="Mallick Gupta A."/>
            <person name="Maiti P.K."/>
            <person name="Sarkar J."/>
            <person name="Mandal S."/>
        </authorList>
    </citation>
    <scope>NUCLEOTIDE SEQUENCE [LARGE SCALE GENOMIC DNA]</scope>
    <source>
        <strain evidence="2 3">PSKA42</strain>
    </source>
</reference>
<keyword evidence="3" id="KW-1185">Reference proteome</keyword>
<dbReference type="InterPro" id="IPR008990">
    <property type="entry name" value="Elect_transpt_acc-like_dom_sf"/>
</dbReference>
<dbReference type="InterPro" id="IPR023808">
    <property type="entry name" value="Nitrile_Hydratase_acc_put"/>
</dbReference>
<dbReference type="SUPFAM" id="SSF50090">
    <property type="entry name" value="Electron transport accessory proteins"/>
    <property type="match status" value="1"/>
</dbReference>
<evidence type="ECO:0000313" key="3">
    <source>
        <dbReference type="Proteomes" id="UP001515943"/>
    </source>
</evidence>
<evidence type="ECO:0000313" key="2">
    <source>
        <dbReference type="EMBL" id="NKE57579.1"/>
    </source>
</evidence>
<evidence type="ECO:0000259" key="1">
    <source>
        <dbReference type="Pfam" id="PF21006"/>
    </source>
</evidence>
<feature type="domain" description="Nitrile hydratase beta subunit-like N-terminal" evidence="1">
    <location>
        <begin position="15"/>
        <end position="98"/>
    </location>
</feature>
<dbReference type="EMBL" id="VSRL01000034">
    <property type="protein sequence ID" value="NKE57579.1"/>
    <property type="molecule type" value="Genomic_DNA"/>
</dbReference>
<protein>
    <submittedName>
        <fullName evidence="2">Nitrile hydratase accessory protein</fullName>
    </submittedName>
</protein>
<organism evidence="2 3">
    <name type="scientific">Lentzea indica</name>
    <dbReference type="NCBI Taxonomy" id="2604800"/>
    <lineage>
        <taxon>Bacteria</taxon>
        <taxon>Bacillati</taxon>
        <taxon>Actinomycetota</taxon>
        <taxon>Actinomycetes</taxon>
        <taxon>Pseudonocardiales</taxon>
        <taxon>Pseudonocardiaceae</taxon>
        <taxon>Lentzea</taxon>
    </lineage>
</organism>
<dbReference type="InterPro" id="IPR042262">
    <property type="entry name" value="CN_hydtase_beta_C"/>
</dbReference>
<comment type="caution">
    <text evidence="2">The sequence shown here is derived from an EMBL/GenBank/DDBJ whole genome shotgun (WGS) entry which is preliminary data.</text>
</comment>
<dbReference type="NCBIfam" id="TIGR03889">
    <property type="entry name" value="nitrile_acc"/>
    <property type="match status" value="1"/>
</dbReference>
<dbReference type="Pfam" id="PF21006">
    <property type="entry name" value="NHase_beta_N"/>
    <property type="match status" value="1"/>
</dbReference>
<dbReference type="InterPro" id="IPR049054">
    <property type="entry name" value="CN_hydtase_beta-like_N"/>
</dbReference>
<proteinExistence type="predicted"/>
<dbReference type="Gene3D" id="1.10.472.20">
    <property type="entry name" value="Nitrile hydratase, beta subunit"/>
    <property type="match status" value="1"/>
</dbReference>
<gene>
    <name evidence="2" type="ORF">FXN61_12330</name>
</gene>
<sequence>MTAPAELPADVPRSNGELLFESPWESRAFGLAVALAESGALVWDDFRAELVKAIAERDPEAPYRYYEYWLIALERALVSTGVFDTRALQASARSVMDHPEH</sequence>
<accession>A0ABX1FF42</accession>
<name>A0ABX1FF42_9PSEU</name>